<gene>
    <name evidence="2" type="ordered locus">Cyan7425_1411</name>
</gene>
<name>B8HNQ3_CYAP4</name>
<protein>
    <submittedName>
        <fullName evidence="2">Uncharacterized protein</fullName>
    </submittedName>
</protein>
<evidence type="ECO:0000256" key="1">
    <source>
        <dbReference type="SAM" id="Phobius"/>
    </source>
</evidence>
<dbReference type="KEGG" id="cyn:Cyan7425_1411"/>
<dbReference type="AlphaFoldDB" id="B8HNQ3"/>
<accession>B8HNQ3</accession>
<proteinExistence type="predicted"/>
<keyword evidence="1" id="KW-0472">Membrane</keyword>
<evidence type="ECO:0000313" key="2">
    <source>
        <dbReference type="EMBL" id="ACL43784.1"/>
    </source>
</evidence>
<keyword evidence="1" id="KW-0812">Transmembrane</keyword>
<dbReference type="HOGENOM" id="CLU_3342797_0_0_3"/>
<dbReference type="EMBL" id="CP001344">
    <property type="protein sequence ID" value="ACL43784.1"/>
    <property type="molecule type" value="Genomic_DNA"/>
</dbReference>
<reference evidence="2" key="1">
    <citation type="submission" date="2009-01" db="EMBL/GenBank/DDBJ databases">
        <title>Complete sequence of chromosome Cyanothece sp. PCC 7425.</title>
        <authorList>
            <consortium name="US DOE Joint Genome Institute"/>
            <person name="Lucas S."/>
            <person name="Copeland A."/>
            <person name="Lapidus A."/>
            <person name="Glavina del Rio T."/>
            <person name="Dalin E."/>
            <person name="Tice H."/>
            <person name="Bruce D."/>
            <person name="Goodwin L."/>
            <person name="Pitluck S."/>
            <person name="Sims D."/>
            <person name="Meineke L."/>
            <person name="Brettin T."/>
            <person name="Detter J.C."/>
            <person name="Han C."/>
            <person name="Larimer F."/>
            <person name="Land M."/>
            <person name="Hauser L."/>
            <person name="Kyrpides N."/>
            <person name="Ovchinnikova G."/>
            <person name="Liberton M."/>
            <person name="Stoeckel J."/>
            <person name="Banerjee A."/>
            <person name="Singh A."/>
            <person name="Page L."/>
            <person name="Sato H."/>
            <person name="Zhao L."/>
            <person name="Sherman L."/>
            <person name="Pakrasi H."/>
            <person name="Richardson P."/>
        </authorList>
    </citation>
    <scope>NUCLEOTIDE SEQUENCE</scope>
    <source>
        <strain evidence="2">PCC 7425</strain>
    </source>
</reference>
<sequence>MRSTTLLPKGLRDLIIALVALALAIVVWSVLIVPVAI</sequence>
<organism evidence="2">
    <name type="scientific">Cyanothece sp. (strain PCC 7425 / ATCC 29141)</name>
    <dbReference type="NCBI Taxonomy" id="395961"/>
    <lineage>
        <taxon>Bacteria</taxon>
        <taxon>Bacillati</taxon>
        <taxon>Cyanobacteriota</taxon>
        <taxon>Cyanophyceae</taxon>
        <taxon>Gomontiellales</taxon>
        <taxon>Cyanothecaceae</taxon>
        <taxon>Cyanothece</taxon>
    </lineage>
</organism>
<keyword evidence="1" id="KW-1133">Transmembrane helix</keyword>
<feature type="transmembrane region" description="Helical" evidence="1">
    <location>
        <begin position="14"/>
        <end position="36"/>
    </location>
</feature>